<reference evidence="2" key="1">
    <citation type="submission" date="2020-11" db="EMBL/GenBank/DDBJ databases">
        <authorList>
            <consortium name="DOE Joint Genome Institute"/>
            <person name="Ahrendt S."/>
            <person name="Riley R."/>
            <person name="Andreopoulos W."/>
            <person name="Labutti K."/>
            <person name="Pangilinan J."/>
            <person name="Ruiz-Duenas F.J."/>
            <person name="Barrasa J.M."/>
            <person name="Sanchez-Garcia M."/>
            <person name="Camarero S."/>
            <person name="Miyauchi S."/>
            <person name="Serrano A."/>
            <person name="Linde D."/>
            <person name="Babiker R."/>
            <person name="Drula E."/>
            <person name="Ayuso-Fernandez I."/>
            <person name="Pacheco R."/>
            <person name="Padilla G."/>
            <person name="Ferreira P."/>
            <person name="Barriuso J."/>
            <person name="Kellner H."/>
            <person name="Castanera R."/>
            <person name="Alfaro M."/>
            <person name="Ramirez L."/>
            <person name="Pisabarro A.G."/>
            <person name="Kuo A."/>
            <person name="Tritt A."/>
            <person name="Lipzen A."/>
            <person name="He G."/>
            <person name="Yan M."/>
            <person name="Ng V."/>
            <person name="Cullen D."/>
            <person name="Martin F."/>
            <person name="Rosso M.-N."/>
            <person name="Henrissat B."/>
            <person name="Hibbett D."/>
            <person name="Martinez A.T."/>
            <person name="Grigoriev I.V."/>
        </authorList>
    </citation>
    <scope>NUCLEOTIDE SEQUENCE</scope>
    <source>
        <strain evidence="2">AH 40177</strain>
    </source>
</reference>
<accession>A0A9P5PSV5</accession>
<feature type="compositionally biased region" description="Low complexity" evidence="1">
    <location>
        <begin position="279"/>
        <end position="298"/>
    </location>
</feature>
<feature type="compositionally biased region" description="Polar residues" evidence="1">
    <location>
        <begin position="195"/>
        <end position="210"/>
    </location>
</feature>
<feature type="compositionally biased region" description="Acidic residues" evidence="1">
    <location>
        <begin position="668"/>
        <end position="678"/>
    </location>
</feature>
<dbReference type="Proteomes" id="UP000772434">
    <property type="component" value="Unassembled WGS sequence"/>
</dbReference>
<keyword evidence="3" id="KW-1185">Reference proteome</keyword>
<dbReference type="OrthoDB" id="2562444at2759"/>
<feature type="compositionally biased region" description="Polar residues" evidence="1">
    <location>
        <begin position="74"/>
        <end position="84"/>
    </location>
</feature>
<comment type="caution">
    <text evidence="2">The sequence shown here is derived from an EMBL/GenBank/DDBJ whole genome shotgun (WGS) entry which is preliminary data.</text>
</comment>
<feature type="region of interest" description="Disordered" evidence="1">
    <location>
        <begin position="175"/>
        <end position="304"/>
    </location>
</feature>
<protein>
    <submittedName>
        <fullName evidence="2">Uncharacterized protein</fullName>
    </submittedName>
</protein>
<feature type="region of interest" description="Disordered" evidence="1">
    <location>
        <begin position="325"/>
        <end position="361"/>
    </location>
</feature>
<evidence type="ECO:0000256" key="1">
    <source>
        <dbReference type="SAM" id="MobiDB-lite"/>
    </source>
</evidence>
<feature type="region of interest" description="Disordered" evidence="1">
    <location>
        <begin position="383"/>
        <end position="470"/>
    </location>
</feature>
<evidence type="ECO:0000313" key="3">
    <source>
        <dbReference type="Proteomes" id="UP000772434"/>
    </source>
</evidence>
<gene>
    <name evidence="2" type="ORF">BDP27DRAFT_1291169</name>
</gene>
<feature type="compositionally biased region" description="Polar residues" evidence="1">
    <location>
        <begin position="222"/>
        <end position="236"/>
    </location>
</feature>
<dbReference type="AlphaFoldDB" id="A0A9P5PSV5"/>
<feature type="region of interest" description="Disordered" evidence="1">
    <location>
        <begin position="1"/>
        <end position="22"/>
    </location>
</feature>
<feature type="region of interest" description="Disordered" evidence="1">
    <location>
        <begin position="651"/>
        <end position="787"/>
    </location>
</feature>
<organism evidence="2 3">
    <name type="scientific">Rhodocollybia butyracea</name>
    <dbReference type="NCBI Taxonomy" id="206335"/>
    <lineage>
        <taxon>Eukaryota</taxon>
        <taxon>Fungi</taxon>
        <taxon>Dikarya</taxon>
        <taxon>Basidiomycota</taxon>
        <taxon>Agaricomycotina</taxon>
        <taxon>Agaricomycetes</taxon>
        <taxon>Agaricomycetidae</taxon>
        <taxon>Agaricales</taxon>
        <taxon>Marasmiineae</taxon>
        <taxon>Omphalotaceae</taxon>
        <taxon>Rhodocollybia</taxon>
    </lineage>
</organism>
<proteinExistence type="predicted"/>
<feature type="region of interest" description="Disordered" evidence="1">
    <location>
        <begin position="35"/>
        <end position="144"/>
    </location>
</feature>
<feature type="compositionally biased region" description="Polar residues" evidence="1">
    <location>
        <begin position="423"/>
        <end position="445"/>
    </location>
</feature>
<sequence>MSEAEGLKPMLMRSTTPGPSEKVLKYLDGMAMAEDEARSNISGASHPSRSHHSQRGAFSPGSQNGQILRDLASSPVSYANQMPQEQDDDDLGSDVQQRSDGGTALPVPEPGPQDAPGPHYVSYDSSFGNFGPLPTDDYPSQNNNYNTWVQPMWTNDPARANVPWNLDTGNSFGGGFGVQNTASPRGTSIGIGVESPSSKPRTRSQAPSARTSEKPRSEHSAAPTSPKSASRAPTTRTADRPLSPPQSIGTNKTRPTEKGTVYPPLPESRFGEESMYDGPSSPTRSRAARSKAPSVSPSDSLSQVHIKRYTKSPSLHEGLNVNQLENGADFSPRSNPRQIPVNGNGRPPMSPTNLSHQSRPFSPYRHAATQEDLLAAATRGRAMVIPEEEEPTKTASVAHTRASRVSKAPSNVPSAAPSHRSRQSGASNGKSPSKQPSVAPSQQSRSSRKRDANATPTPTRPHSPDADELNQEEARIVEQALASAARTPRTSYYTPSVLDAEVQQSSFHDNELCILLHQLKAPQTHELVRKVVLKAVKQRMKKLSMRYDNESIKQYQKTYHNHDPLSELPVDDSSEEPPKWASDLKREILLMQQRIESLGPKIENLRPALPAQSYDEGGNFYDDDQYTHTPVTQTVNIRTQITGTMAESMYQPGTEVDDAPPGGHLENDAEYDDDDGEMTETTRHRGFPAPTTDQTRTPPNYALSDGRDDSPGQQYLEEELYKLRQRPSSTGAEETTWDVRRSDIPDGYDEEEGAPAVAPTIHGSESGDFGRRSTSPPLPPIPRDDTGQRSVIQQTPWNGNYNDHQQDLPPWQKIHQRLLSWAIVWPLSELDDALNSTTRGHQVNEVAMSIWSTQTYKRYVRSRMTDSPAGVVDRLFVPPNMADAISNAVFNGRHGDACGMLRDLWSPFGLQGMPRLLVVLAKHRSEEDHWVVHRFSLPDGSLTTYDSYPERTLPDGRPLGWWFAIRVAWPNAIYPSPDNLMQKMVRLHRPMQLAIDNSVAAGGIWRNILMGSRAERSLDLERLRDLINTEVKNLRQRKLMGKLSINAPRPQWEDMS</sequence>
<name>A0A9P5PSV5_9AGAR</name>
<feature type="compositionally biased region" description="Polar residues" evidence="1">
    <location>
        <begin position="351"/>
        <end position="360"/>
    </location>
</feature>
<evidence type="ECO:0000313" key="2">
    <source>
        <dbReference type="EMBL" id="KAF9071691.1"/>
    </source>
</evidence>
<dbReference type="EMBL" id="JADNRY010000030">
    <property type="protein sequence ID" value="KAF9071691.1"/>
    <property type="molecule type" value="Genomic_DNA"/>
</dbReference>